<dbReference type="Gene3D" id="3.10.129.10">
    <property type="entry name" value="Hotdog Thioesterase"/>
    <property type="match status" value="1"/>
</dbReference>
<name>A0A918BY25_9DEIO</name>
<comment type="similarity">
    <text evidence="1">Belongs to the 4-hydroxybenzoyl-CoA thioesterase family.</text>
</comment>
<sequence>MTDSSEVVGFPVSHPLRVRWAEVDAQQVVFNGHYLMYADVCCTEYFRAAGVELWTPSALTAAEHHPDALDAYVVRATLDYRAPARFDDLLLLRGRIARLGNSSFTFECCIERGPTLLCRVELIYVNAHAGASVSLPSSFRVAVRALQGDPESSPSET</sequence>
<feature type="domain" description="Thioesterase" evidence="3">
    <location>
        <begin position="27"/>
        <end position="118"/>
    </location>
</feature>
<dbReference type="InterPro" id="IPR029069">
    <property type="entry name" value="HotDog_dom_sf"/>
</dbReference>
<dbReference type="SUPFAM" id="SSF54637">
    <property type="entry name" value="Thioesterase/thiol ester dehydrase-isomerase"/>
    <property type="match status" value="1"/>
</dbReference>
<dbReference type="InterPro" id="IPR006684">
    <property type="entry name" value="YbgC/YbaW"/>
</dbReference>
<accession>A0A918BY25</accession>
<organism evidence="4 5">
    <name type="scientific">Deinococcus ruber</name>
    <dbReference type="NCBI Taxonomy" id="1848197"/>
    <lineage>
        <taxon>Bacteria</taxon>
        <taxon>Thermotogati</taxon>
        <taxon>Deinococcota</taxon>
        <taxon>Deinococci</taxon>
        <taxon>Deinococcales</taxon>
        <taxon>Deinococcaceae</taxon>
        <taxon>Deinococcus</taxon>
    </lineage>
</organism>
<keyword evidence="5" id="KW-1185">Reference proteome</keyword>
<dbReference type="EMBL" id="BMQL01000002">
    <property type="protein sequence ID" value="GGQ96182.1"/>
    <property type="molecule type" value="Genomic_DNA"/>
</dbReference>
<evidence type="ECO:0000313" key="5">
    <source>
        <dbReference type="Proteomes" id="UP000603865"/>
    </source>
</evidence>
<dbReference type="GO" id="GO:0047617">
    <property type="term" value="F:fatty acyl-CoA hydrolase activity"/>
    <property type="evidence" value="ECO:0007669"/>
    <property type="project" value="TreeGrafter"/>
</dbReference>
<dbReference type="Pfam" id="PF03061">
    <property type="entry name" value="4HBT"/>
    <property type="match status" value="1"/>
</dbReference>
<dbReference type="NCBIfam" id="TIGR00051">
    <property type="entry name" value="YbgC/FadM family acyl-CoA thioesterase"/>
    <property type="match status" value="1"/>
</dbReference>
<evidence type="ECO:0000259" key="3">
    <source>
        <dbReference type="Pfam" id="PF03061"/>
    </source>
</evidence>
<dbReference type="RefSeq" id="WP_229775827.1">
    <property type="nucleotide sequence ID" value="NZ_BMQL01000002.1"/>
</dbReference>
<gene>
    <name evidence="4" type="ORF">GCM10008957_05480</name>
</gene>
<evidence type="ECO:0000256" key="1">
    <source>
        <dbReference type="ARBA" id="ARBA00005953"/>
    </source>
</evidence>
<reference evidence="4" key="2">
    <citation type="submission" date="2020-09" db="EMBL/GenBank/DDBJ databases">
        <authorList>
            <person name="Sun Q."/>
            <person name="Ohkuma M."/>
        </authorList>
    </citation>
    <scope>NUCLEOTIDE SEQUENCE</scope>
    <source>
        <strain evidence="4">JCM 31311</strain>
    </source>
</reference>
<evidence type="ECO:0000256" key="2">
    <source>
        <dbReference type="ARBA" id="ARBA00022801"/>
    </source>
</evidence>
<comment type="caution">
    <text evidence="4">The sequence shown here is derived from an EMBL/GenBank/DDBJ whole genome shotgun (WGS) entry which is preliminary data.</text>
</comment>
<dbReference type="AlphaFoldDB" id="A0A918BY25"/>
<dbReference type="PANTHER" id="PTHR31793:SF27">
    <property type="entry name" value="NOVEL THIOESTERASE SUPERFAMILY DOMAIN AND SAPOSIN A-TYPE DOMAIN CONTAINING PROTEIN (0610012H03RIK)"/>
    <property type="match status" value="1"/>
</dbReference>
<dbReference type="InterPro" id="IPR050563">
    <property type="entry name" value="4-hydroxybenzoyl-CoA_TE"/>
</dbReference>
<reference evidence="4" key="1">
    <citation type="journal article" date="2014" name="Int. J. Syst. Evol. Microbiol.">
        <title>Complete genome sequence of Corynebacterium casei LMG S-19264T (=DSM 44701T), isolated from a smear-ripened cheese.</title>
        <authorList>
            <consortium name="US DOE Joint Genome Institute (JGI-PGF)"/>
            <person name="Walter F."/>
            <person name="Albersmeier A."/>
            <person name="Kalinowski J."/>
            <person name="Ruckert C."/>
        </authorList>
    </citation>
    <scope>NUCLEOTIDE SEQUENCE</scope>
    <source>
        <strain evidence="4">JCM 31311</strain>
    </source>
</reference>
<protein>
    <recommendedName>
        <fullName evidence="3">Thioesterase domain-containing protein</fullName>
    </recommendedName>
</protein>
<dbReference type="PANTHER" id="PTHR31793">
    <property type="entry name" value="4-HYDROXYBENZOYL-COA THIOESTERASE FAMILY MEMBER"/>
    <property type="match status" value="1"/>
</dbReference>
<evidence type="ECO:0000313" key="4">
    <source>
        <dbReference type="EMBL" id="GGQ96182.1"/>
    </source>
</evidence>
<dbReference type="InterPro" id="IPR006683">
    <property type="entry name" value="Thioestr_dom"/>
</dbReference>
<proteinExistence type="inferred from homology"/>
<dbReference type="CDD" id="cd00586">
    <property type="entry name" value="4HBT"/>
    <property type="match status" value="1"/>
</dbReference>
<dbReference type="Proteomes" id="UP000603865">
    <property type="component" value="Unassembled WGS sequence"/>
</dbReference>
<keyword evidence="2" id="KW-0378">Hydrolase</keyword>